<feature type="domain" description="Gfo/Idh/MocA-like oxidoreductase N-terminal" evidence="1">
    <location>
        <begin position="2"/>
        <end position="94"/>
    </location>
</feature>
<dbReference type="Pfam" id="PF01408">
    <property type="entry name" value="GFO_IDH_MocA"/>
    <property type="match status" value="1"/>
</dbReference>
<evidence type="ECO:0000313" key="3">
    <source>
        <dbReference type="EMBL" id="CAA9423066.1"/>
    </source>
</evidence>
<dbReference type="InterPro" id="IPR000683">
    <property type="entry name" value="Gfo/Idh/MocA-like_OxRdtase_N"/>
</dbReference>
<dbReference type="Gene3D" id="3.30.360.10">
    <property type="entry name" value="Dihydrodipicolinate Reductase, domain 2"/>
    <property type="match status" value="1"/>
</dbReference>
<dbReference type="InterPro" id="IPR052515">
    <property type="entry name" value="Gfo/Idh/MocA_Oxidoreductase"/>
</dbReference>
<gene>
    <name evidence="3" type="ORF">AVDCRST_MAG66-2768</name>
</gene>
<dbReference type="SUPFAM" id="SSF51735">
    <property type="entry name" value="NAD(P)-binding Rossmann-fold domains"/>
    <property type="match status" value="1"/>
</dbReference>
<dbReference type="AlphaFoldDB" id="A0A6J4PYR4"/>
<name>A0A6J4PYR4_9PSEU</name>
<dbReference type="PANTHER" id="PTHR43249">
    <property type="entry name" value="UDP-N-ACETYL-2-AMINO-2-DEOXY-D-GLUCURONATE OXIDASE"/>
    <property type="match status" value="1"/>
</dbReference>
<reference evidence="3" key="1">
    <citation type="submission" date="2020-02" db="EMBL/GenBank/DDBJ databases">
        <authorList>
            <person name="Meier V. D."/>
        </authorList>
    </citation>
    <scope>NUCLEOTIDE SEQUENCE</scope>
    <source>
        <strain evidence="3">AVDCRST_MAG66</strain>
    </source>
</reference>
<sequence>MELVAATDTDPDRTAAFADRFGTAAAADLDALLGHGLDAVYVGVPPFAHGDVELALAAAGVALFVEKPLAADLATAEKTAAALADAGVLTRVGHHWRCAEPVRRAAGLLAGRRVRLVTATWLDKVPPVPWWADRTLSGGPLVEQAVHVLDTVRLLAGEAEVVAALSAGPLGDGDATADAATAGLLRFASGAVGTVTTASVLHRKHRAGCEIVADGLVVGVGEDWLEVEDGSGPVREEFDRQAALVAADRSFVDALGGHPDRIGLPDVAEALRSHRLACAVAGATR</sequence>
<dbReference type="SUPFAM" id="SSF55347">
    <property type="entry name" value="Glyceraldehyde-3-phosphate dehydrogenase-like, C-terminal domain"/>
    <property type="match status" value="1"/>
</dbReference>
<dbReference type="GO" id="GO:0000166">
    <property type="term" value="F:nucleotide binding"/>
    <property type="evidence" value="ECO:0007669"/>
    <property type="project" value="InterPro"/>
</dbReference>
<accession>A0A6J4PYR4</accession>
<organism evidence="3">
    <name type="scientific">uncultured Pseudonocardia sp</name>
    <dbReference type="NCBI Taxonomy" id="211455"/>
    <lineage>
        <taxon>Bacteria</taxon>
        <taxon>Bacillati</taxon>
        <taxon>Actinomycetota</taxon>
        <taxon>Actinomycetes</taxon>
        <taxon>Pseudonocardiales</taxon>
        <taxon>Pseudonocardiaceae</taxon>
        <taxon>Pseudonocardia</taxon>
        <taxon>environmental samples</taxon>
    </lineage>
</organism>
<dbReference type="Pfam" id="PF22725">
    <property type="entry name" value="GFO_IDH_MocA_C3"/>
    <property type="match status" value="1"/>
</dbReference>
<evidence type="ECO:0000259" key="2">
    <source>
        <dbReference type="Pfam" id="PF22725"/>
    </source>
</evidence>
<dbReference type="InterPro" id="IPR036291">
    <property type="entry name" value="NAD(P)-bd_dom_sf"/>
</dbReference>
<dbReference type="Gene3D" id="3.40.50.720">
    <property type="entry name" value="NAD(P)-binding Rossmann-like Domain"/>
    <property type="match status" value="1"/>
</dbReference>
<evidence type="ECO:0000259" key="1">
    <source>
        <dbReference type="Pfam" id="PF01408"/>
    </source>
</evidence>
<dbReference type="InterPro" id="IPR055170">
    <property type="entry name" value="GFO_IDH_MocA-like_dom"/>
</dbReference>
<dbReference type="GO" id="GO:0050112">
    <property type="term" value="F:inositol 2-dehydrogenase (NAD+) activity"/>
    <property type="evidence" value="ECO:0007669"/>
    <property type="project" value="UniProtKB-EC"/>
</dbReference>
<feature type="domain" description="GFO/IDH/MocA-like oxidoreductase" evidence="2">
    <location>
        <begin position="113"/>
        <end position="212"/>
    </location>
</feature>
<protein>
    <submittedName>
        <fullName evidence="3">Myo-inositol 2-dehydrogenase</fullName>
        <ecNumber evidence="3">1.1.1.18</ecNumber>
    </submittedName>
</protein>
<dbReference type="PANTHER" id="PTHR43249:SF1">
    <property type="entry name" value="D-GLUCOSIDE 3-DEHYDROGENASE"/>
    <property type="match status" value="1"/>
</dbReference>
<keyword evidence="3" id="KW-0560">Oxidoreductase</keyword>
<dbReference type="EC" id="1.1.1.18" evidence="3"/>
<dbReference type="EMBL" id="CADCUS010000409">
    <property type="protein sequence ID" value="CAA9423066.1"/>
    <property type="molecule type" value="Genomic_DNA"/>
</dbReference>
<proteinExistence type="predicted"/>